<protein>
    <recommendedName>
        <fullName evidence="6">FAD-binding PCMH-type domain-containing protein</fullName>
    </recommendedName>
</protein>
<dbReference type="Proteomes" id="UP001345013">
    <property type="component" value="Unassembled WGS sequence"/>
</dbReference>
<organism evidence="7 8">
    <name type="scientific">Lithohypha guttulata</name>
    <dbReference type="NCBI Taxonomy" id="1690604"/>
    <lineage>
        <taxon>Eukaryota</taxon>
        <taxon>Fungi</taxon>
        <taxon>Dikarya</taxon>
        <taxon>Ascomycota</taxon>
        <taxon>Pezizomycotina</taxon>
        <taxon>Eurotiomycetes</taxon>
        <taxon>Chaetothyriomycetidae</taxon>
        <taxon>Chaetothyriales</taxon>
        <taxon>Trichomeriaceae</taxon>
        <taxon>Lithohypha</taxon>
    </lineage>
</organism>
<dbReference type="Pfam" id="PF01565">
    <property type="entry name" value="FAD_binding_4"/>
    <property type="match status" value="1"/>
</dbReference>
<feature type="domain" description="FAD-binding PCMH-type" evidence="6">
    <location>
        <begin position="1"/>
        <end position="118"/>
    </location>
</feature>
<keyword evidence="5" id="KW-0560">Oxidoreductase</keyword>
<evidence type="ECO:0000313" key="7">
    <source>
        <dbReference type="EMBL" id="KAK5079974.1"/>
    </source>
</evidence>
<dbReference type="InterPro" id="IPR016169">
    <property type="entry name" value="FAD-bd_PCMH_sub2"/>
</dbReference>
<dbReference type="InterPro" id="IPR050416">
    <property type="entry name" value="FAD-linked_Oxidoreductase"/>
</dbReference>
<dbReference type="EMBL" id="JAVRRG010000162">
    <property type="protein sequence ID" value="KAK5079974.1"/>
    <property type="molecule type" value="Genomic_DNA"/>
</dbReference>
<dbReference type="InterPro" id="IPR012951">
    <property type="entry name" value="BBE"/>
</dbReference>
<keyword evidence="4" id="KW-0274">FAD</keyword>
<gene>
    <name evidence="7" type="ORF">LTR24_008779</name>
</gene>
<dbReference type="SUPFAM" id="SSF56176">
    <property type="entry name" value="FAD-binding/transporter-associated domain-like"/>
    <property type="match status" value="1"/>
</dbReference>
<proteinExistence type="inferred from homology"/>
<keyword evidence="8" id="KW-1185">Reference proteome</keyword>
<evidence type="ECO:0000259" key="6">
    <source>
        <dbReference type="PROSITE" id="PS51387"/>
    </source>
</evidence>
<sequence length="326" mass="35303">MRKLNHVRVESRGETATIGGGATTIEVTAGLWAVGKQTVTGMCECTSIVAPMLGGGHGLLQGQYGLAADQLVSARLVLANGTVVVASNTSHPDLFWALRGAGHNFGIVTEMQTMIMMVVLYNGPPSASRKYTQSFHDLLPLSASTDEVEYPDHPAAVLSSQKDLACQKLGDSSSALRFPIDLKSYNISAMRSIYEIFDNGITNEPQLSTSLMMFEGYSVQGVQAIPENSTAVPFRAERLLLSPTIFFSDTGGANLQATALSWSKNIREVLRGGEGETLSYVNYAHGDEGPGAWYGHEHWRMEKLKTLKEVWDPENKFGGYAPIPVD</sequence>
<evidence type="ECO:0000256" key="2">
    <source>
        <dbReference type="ARBA" id="ARBA00005466"/>
    </source>
</evidence>
<reference evidence="7 8" key="1">
    <citation type="submission" date="2023-08" db="EMBL/GenBank/DDBJ databases">
        <title>Black Yeasts Isolated from many extreme environments.</title>
        <authorList>
            <person name="Coleine C."/>
            <person name="Stajich J.E."/>
            <person name="Selbmann L."/>
        </authorList>
    </citation>
    <scope>NUCLEOTIDE SEQUENCE [LARGE SCALE GENOMIC DNA]</scope>
    <source>
        <strain evidence="7 8">CCFEE 5885</strain>
    </source>
</reference>
<keyword evidence="3" id="KW-0285">Flavoprotein</keyword>
<dbReference type="InterPro" id="IPR036318">
    <property type="entry name" value="FAD-bd_PCMH-like_sf"/>
</dbReference>
<dbReference type="Gene3D" id="3.30.465.10">
    <property type="match status" value="2"/>
</dbReference>
<evidence type="ECO:0000256" key="1">
    <source>
        <dbReference type="ARBA" id="ARBA00001974"/>
    </source>
</evidence>
<comment type="caution">
    <text evidence="7">The sequence shown here is derived from an EMBL/GenBank/DDBJ whole genome shotgun (WGS) entry which is preliminary data.</text>
</comment>
<accession>A0ABR0JZ14</accession>
<dbReference type="InterPro" id="IPR016166">
    <property type="entry name" value="FAD-bd_PCMH"/>
</dbReference>
<comment type="cofactor">
    <cofactor evidence="1">
        <name>FAD</name>
        <dbReference type="ChEBI" id="CHEBI:57692"/>
    </cofactor>
</comment>
<evidence type="ECO:0000256" key="3">
    <source>
        <dbReference type="ARBA" id="ARBA00022630"/>
    </source>
</evidence>
<evidence type="ECO:0000256" key="4">
    <source>
        <dbReference type="ARBA" id="ARBA00022827"/>
    </source>
</evidence>
<dbReference type="Gene3D" id="3.40.462.20">
    <property type="match status" value="1"/>
</dbReference>
<dbReference type="Pfam" id="PF08031">
    <property type="entry name" value="BBE"/>
    <property type="match status" value="1"/>
</dbReference>
<dbReference type="PANTHER" id="PTHR42973:SF9">
    <property type="entry name" value="FAD-BINDING PCMH-TYPE DOMAIN-CONTAINING PROTEIN-RELATED"/>
    <property type="match status" value="1"/>
</dbReference>
<evidence type="ECO:0000313" key="8">
    <source>
        <dbReference type="Proteomes" id="UP001345013"/>
    </source>
</evidence>
<dbReference type="PANTHER" id="PTHR42973">
    <property type="entry name" value="BINDING OXIDOREDUCTASE, PUTATIVE (AFU_ORTHOLOGUE AFUA_1G17690)-RELATED"/>
    <property type="match status" value="1"/>
</dbReference>
<dbReference type="InterPro" id="IPR006094">
    <property type="entry name" value="Oxid_FAD_bind_N"/>
</dbReference>
<evidence type="ECO:0000256" key="5">
    <source>
        <dbReference type="ARBA" id="ARBA00023002"/>
    </source>
</evidence>
<name>A0ABR0JZ14_9EURO</name>
<dbReference type="PROSITE" id="PS51387">
    <property type="entry name" value="FAD_PCMH"/>
    <property type="match status" value="1"/>
</dbReference>
<comment type="similarity">
    <text evidence="2">Belongs to the oxygen-dependent FAD-linked oxidoreductase family.</text>
</comment>